<evidence type="ECO:0000256" key="1">
    <source>
        <dbReference type="ARBA" id="ARBA00004141"/>
    </source>
</evidence>
<evidence type="ECO:0000313" key="8">
    <source>
        <dbReference type="EMBL" id="CAF1673231.1"/>
    </source>
</evidence>
<gene>
    <name evidence="8" type="ORF">XAT740_LOCUS59092</name>
</gene>
<keyword evidence="2 6" id="KW-0812">Transmembrane</keyword>
<keyword evidence="4 6" id="KW-0472">Membrane</keyword>
<feature type="compositionally biased region" description="Polar residues" evidence="5">
    <location>
        <begin position="1"/>
        <end position="11"/>
    </location>
</feature>
<name>A0A816GG35_ADIRI</name>
<dbReference type="GO" id="GO:0015179">
    <property type="term" value="F:L-amino acid transmembrane transporter activity"/>
    <property type="evidence" value="ECO:0007669"/>
    <property type="project" value="TreeGrafter"/>
</dbReference>
<dbReference type="InterPro" id="IPR013057">
    <property type="entry name" value="AA_transpt_TM"/>
</dbReference>
<dbReference type="PANTHER" id="PTHR22950">
    <property type="entry name" value="AMINO ACID TRANSPORTER"/>
    <property type="match status" value="1"/>
</dbReference>
<comment type="subcellular location">
    <subcellularLocation>
        <location evidence="1">Membrane</location>
        <topology evidence="1">Multi-pass membrane protein</topology>
    </subcellularLocation>
</comment>
<proteinExistence type="predicted"/>
<dbReference type="Proteomes" id="UP000663828">
    <property type="component" value="Unassembled WGS sequence"/>
</dbReference>
<feature type="region of interest" description="Disordered" evidence="5">
    <location>
        <begin position="1"/>
        <end position="35"/>
    </location>
</feature>
<dbReference type="AlphaFoldDB" id="A0A816GG35"/>
<evidence type="ECO:0000256" key="4">
    <source>
        <dbReference type="ARBA" id="ARBA00023136"/>
    </source>
</evidence>
<evidence type="ECO:0000256" key="6">
    <source>
        <dbReference type="SAM" id="Phobius"/>
    </source>
</evidence>
<evidence type="ECO:0000256" key="3">
    <source>
        <dbReference type="ARBA" id="ARBA00022989"/>
    </source>
</evidence>
<dbReference type="EMBL" id="CAJNOR010013426">
    <property type="protein sequence ID" value="CAF1673231.1"/>
    <property type="molecule type" value="Genomic_DNA"/>
</dbReference>
<evidence type="ECO:0000256" key="5">
    <source>
        <dbReference type="SAM" id="MobiDB-lite"/>
    </source>
</evidence>
<comment type="caution">
    <text evidence="8">The sequence shown here is derived from an EMBL/GenBank/DDBJ whole genome shotgun (WGS) entry which is preliminary data.</text>
</comment>
<evidence type="ECO:0000313" key="9">
    <source>
        <dbReference type="Proteomes" id="UP000663828"/>
    </source>
</evidence>
<evidence type="ECO:0000256" key="2">
    <source>
        <dbReference type="ARBA" id="ARBA00022692"/>
    </source>
</evidence>
<evidence type="ECO:0000259" key="7">
    <source>
        <dbReference type="Pfam" id="PF01490"/>
    </source>
</evidence>
<keyword evidence="9" id="KW-1185">Reference proteome</keyword>
<dbReference type="Pfam" id="PF01490">
    <property type="entry name" value="Aa_trans"/>
    <property type="match status" value="1"/>
</dbReference>
<keyword evidence="3 6" id="KW-1133">Transmembrane helix</keyword>
<sequence>MSNPPSRSSSGMLAEPAANPVTSSYGEQPDRPLLHKAQEDITSLTSHADENNENEAIAPLVSSIYGEQNECKTTKLETLMHIIKGNIGTGILAFPYALSKAGILFGPIAFWIMGAMTLYCMHQLLRCHDHYQDRISRQKCDFGDVMRYTLATCRWRCVHRYAKLG</sequence>
<organism evidence="8 9">
    <name type="scientific">Adineta ricciae</name>
    <name type="common">Rotifer</name>
    <dbReference type="NCBI Taxonomy" id="249248"/>
    <lineage>
        <taxon>Eukaryota</taxon>
        <taxon>Metazoa</taxon>
        <taxon>Spiralia</taxon>
        <taxon>Gnathifera</taxon>
        <taxon>Rotifera</taxon>
        <taxon>Eurotatoria</taxon>
        <taxon>Bdelloidea</taxon>
        <taxon>Adinetida</taxon>
        <taxon>Adinetidae</taxon>
        <taxon>Adineta</taxon>
    </lineage>
</organism>
<protein>
    <recommendedName>
        <fullName evidence="7">Amino acid transporter transmembrane domain-containing protein</fullName>
    </recommendedName>
</protein>
<feature type="domain" description="Amino acid transporter transmembrane" evidence="7">
    <location>
        <begin position="73"/>
        <end position="151"/>
    </location>
</feature>
<feature type="non-terminal residue" evidence="8">
    <location>
        <position position="1"/>
    </location>
</feature>
<accession>A0A816GG35</accession>
<feature type="transmembrane region" description="Helical" evidence="6">
    <location>
        <begin position="101"/>
        <end position="121"/>
    </location>
</feature>
<dbReference type="PANTHER" id="PTHR22950:SF349">
    <property type="entry name" value="AMINO ACID TRANSPORTER TRANSMEMBRANE DOMAIN-CONTAINING PROTEIN"/>
    <property type="match status" value="1"/>
</dbReference>
<reference evidence="8" key="1">
    <citation type="submission" date="2021-02" db="EMBL/GenBank/DDBJ databases">
        <authorList>
            <person name="Nowell W R."/>
        </authorList>
    </citation>
    <scope>NUCLEOTIDE SEQUENCE</scope>
</reference>
<dbReference type="GO" id="GO:0005774">
    <property type="term" value="C:vacuolar membrane"/>
    <property type="evidence" value="ECO:0007669"/>
    <property type="project" value="TreeGrafter"/>
</dbReference>